<evidence type="ECO:0000313" key="17">
    <source>
        <dbReference type="Proteomes" id="UP000812440"/>
    </source>
</evidence>
<dbReference type="InterPro" id="IPR036943">
    <property type="entry name" value="FN_type2_sf"/>
</dbReference>
<feature type="transmembrane region" description="Helical" evidence="12">
    <location>
        <begin position="1606"/>
        <end position="1628"/>
    </location>
</feature>
<comment type="caution">
    <text evidence="11">Lacks conserved residue(s) required for the propagation of feature annotation.</text>
</comment>
<keyword evidence="2" id="KW-0254">Endocytosis</keyword>
<proteinExistence type="predicted"/>
<evidence type="ECO:0000256" key="6">
    <source>
        <dbReference type="ARBA" id="ARBA00022989"/>
    </source>
</evidence>
<evidence type="ECO:0000256" key="5">
    <source>
        <dbReference type="ARBA" id="ARBA00022737"/>
    </source>
</evidence>
<dbReference type="InterPro" id="IPR018378">
    <property type="entry name" value="C-type_lectin_CS"/>
</dbReference>
<keyword evidence="10" id="KW-0325">Glycoprotein</keyword>
<dbReference type="SUPFAM" id="SSF50370">
    <property type="entry name" value="Ricin B-like lectins"/>
    <property type="match status" value="1"/>
</dbReference>
<dbReference type="SMART" id="SM00034">
    <property type="entry name" value="CLECT"/>
    <property type="match status" value="9"/>
</dbReference>
<keyword evidence="4 13" id="KW-0732">Signal</keyword>
<dbReference type="FunFam" id="3.10.100.10:FF:000036">
    <property type="entry name" value="Lymphocyte antigen 75"/>
    <property type="match status" value="1"/>
</dbReference>
<evidence type="ECO:0000259" key="14">
    <source>
        <dbReference type="PROSITE" id="PS50041"/>
    </source>
</evidence>
<dbReference type="Pfam" id="PF00059">
    <property type="entry name" value="Lectin_C"/>
    <property type="match status" value="8"/>
</dbReference>
<feature type="domain" description="Fibronectin type-II" evidence="15">
    <location>
        <begin position="161"/>
        <end position="208"/>
    </location>
</feature>
<keyword evidence="17" id="KW-1185">Reference proteome</keyword>
<evidence type="ECO:0000256" key="13">
    <source>
        <dbReference type="SAM" id="SignalP"/>
    </source>
</evidence>
<feature type="chain" id="PRO_5035944552" description="Lymphocyte antigen 75" evidence="13">
    <location>
        <begin position="26"/>
        <end position="1656"/>
    </location>
</feature>
<dbReference type="Proteomes" id="UP000812440">
    <property type="component" value="Chromosome 9"/>
</dbReference>
<evidence type="ECO:0000256" key="12">
    <source>
        <dbReference type="SAM" id="Phobius"/>
    </source>
</evidence>
<dbReference type="InterPro" id="IPR016186">
    <property type="entry name" value="C-type_lectin-like/link_sf"/>
</dbReference>
<organism evidence="16 17">
    <name type="scientific">Hymenochirus boettgeri</name>
    <name type="common">Congo dwarf clawed frog</name>
    <dbReference type="NCBI Taxonomy" id="247094"/>
    <lineage>
        <taxon>Eukaryota</taxon>
        <taxon>Metazoa</taxon>
        <taxon>Chordata</taxon>
        <taxon>Craniata</taxon>
        <taxon>Vertebrata</taxon>
        <taxon>Euteleostomi</taxon>
        <taxon>Amphibia</taxon>
        <taxon>Batrachia</taxon>
        <taxon>Anura</taxon>
        <taxon>Pipoidea</taxon>
        <taxon>Pipidae</taxon>
        <taxon>Pipinae</taxon>
        <taxon>Hymenochirus</taxon>
    </lineage>
</organism>
<dbReference type="PROSITE" id="PS00615">
    <property type="entry name" value="C_TYPE_LECTIN_1"/>
    <property type="match status" value="1"/>
</dbReference>
<evidence type="ECO:0000256" key="4">
    <source>
        <dbReference type="ARBA" id="ARBA00022729"/>
    </source>
</evidence>
<feature type="domain" description="C-type lectin" evidence="14">
    <location>
        <begin position="635"/>
        <end position="737"/>
    </location>
</feature>
<dbReference type="FunFam" id="3.10.100.10:FF:000051">
    <property type="entry name" value="Lymphocyte antigen 75 variant"/>
    <property type="match status" value="1"/>
</dbReference>
<dbReference type="PROSITE" id="PS50231">
    <property type="entry name" value="RICIN_B_LECTIN"/>
    <property type="match status" value="1"/>
</dbReference>
<dbReference type="CDD" id="cd00062">
    <property type="entry name" value="FN2"/>
    <property type="match status" value="1"/>
</dbReference>
<evidence type="ECO:0008006" key="18">
    <source>
        <dbReference type="Google" id="ProtNLM"/>
    </source>
</evidence>
<evidence type="ECO:0000256" key="7">
    <source>
        <dbReference type="ARBA" id="ARBA00023136"/>
    </source>
</evidence>
<dbReference type="Gene3D" id="2.10.10.10">
    <property type="entry name" value="Fibronectin, type II, collagen-binding"/>
    <property type="match status" value="1"/>
</dbReference>
<dbReference type="PROSITE" id="PS50041">
    <property type="entry name" value="C_TYPE_LECTIN_2"/>
    <property type="match status" value="9"/>
</dbReference>
<dbReference type="InterPro" id="IPR035992">
    <property type="entry name" value="Ricin_B-like_lectins"/>
</dbReference>
<dbReference type="SMART" id="SM00059">
    <property type="entry name" value="FN2"/>
    <property type="match status" value="1"/>
</dbReference>
<dbReference type="GO" id="GO:0006897">
    <property type="term" value="P:endocytosis"/>
    <property type="evidence" value="ECO:0007669"/>
    <property type="project" value="UniProtKB-KW"/>
</dbReference>
<evidence type="ECO:0000259" key="15">
    <source>
        <dbReference type="PROSITE" id="PS51092"/>
    </source>
</evidence>
<dbReference type="FunFam" id="3.10.100.10:FF:000047">
    <property type="entry name" value="lymphocyte antigen 75"/>
    <property type="match status" value="1"/>
</dbReference>
<dbReference type="InterPro" id="IPR050111">
    <property type="entry name" value="C-type_lectin/snaclec_domain"/>
</dbReference>
<evidence type="ECO:0000256" key="10">
    <source>
        <dbReference type="ARBA" id="ARBA00023180"/>
    </source>
</evidence>
<dbReference type="InterPro" id="IPR000772">
    <property type="entry name" value="Ricin_B_lectin"/>
</dbReference>
<dbReference type="PANTHER" id="PTHR22803">
    <property type="entry name" value="MANNOSE, PHOSPHOLIPASE, LECTIN RECEPTOR RELATED"/>
    <property type="match status" value="1"/>
</dbReference>
<dbReference type="Pfam" id="PF00040">
    <property type="entry name" value="fn2"/>
    <property type="match status" value="1"/>
</dbReference>
<dbReference type="InterPro" id="IPR001304">
    <property type="entry name" value="C-type_lectin-like"/>
</dbReference>
<keyword evidence="3 12" id="KW-0812">Transmembrane</keyword>
<feature type="domain" description="C-type lectin" evidence="14">
    <location>
        <begin position="897"/>
        <end position="1019"/>
    </location>
</feature>
<dbReference type="PROSITE" id="PS51092">
    <property type="entry name" value="FN2_2"/>
    <property type="match status" value="1"/>
</dbReference>
<evidence type="ECO:0000256" key="8">
    <source>
        <dbReference type="ARBA" id="ARBA00023157"/>
    </source>
</evidence>
<dbReference type="GO" id="GO:0016020">
    <property type="term" value="C:membrane"/>
    <property type="evidence" value="ECO:0007669"/>
    <property type="project" value="UniProtKB-SubCell"/>
</dbReference>
<feature type="domain" description="C-type lectin" evidence="14">
    <location>
        <begin position="1335"/>
        <end position="1438"/>
    </location>
</feature>
<dbReference type="Pfam" id="PF24562">
    <property type="entry name" value="CysR_MRC2_N"/>
    <property type="match status" value="1"/>
</dbReference>
<dbReference type="Gene3D" id="2.80.10.50">
    <property type="match status" value="1"/>
</dbReference>
<feature type="domain" description="C-type lectin" evidence="14">
    <location>
        <begin position="1046"/>
        <end position="1148"/>
    </location>
</feature>
<dbReference type="EMBL" id="JAACNH010000009">
    <property type="protein sequence ID" value="KAG8432380.1"/>
    <property type="molecule type" value="Genomic_DNA"/>
</dbReference>
<dbReference type="Gene3D" id="3.10.100.10">
    <property type="entry name" value="Mannose-Binding Protein A, subunit A"/>
    <property type="match status" value="9"/>
</dbReference>
<evidence type="ECO:0000256" key="3">
    <source>
        <dbReference type="ARBA" id="ARBA00022692"/>
    </source>
</evidence>
<reference evidence="16" key="1">
    <citation type="thesis" date="2020" institute="ProQuest LLC" country="789 East Eisenhower Parkway, Ann Arbor, MI, USA">
        <title>Comparative Genomics and Chromosome Evolution.</title>
        <authorList>
            <person name="Mudd A.B."/>
        </authorList>
    </citation>
    <scope>NUCLEOTIDE SEQUENCE</scope>
    <source>
        <strain evidence="16">Female2</strain>
        <tissue evidence="16">Blood</tissue>
    </source>
</reference>
<feature type="domain" description="C-type lectin" evidence="14">
    <location>
        <begin position="488"/>
        <end position="594"/>
    </location>
</feature>
<keyword evidence="9" id="KW-0675">Receptor</keyword>
<feature type="domain" description="C-type lectin" evidence="14">
    <location>
        <begin position="352"/>
        <end position="467"/>
    </location>
</feature>
<evidence type="ECO:0000256" key="2">
    <source>
        <dbReference type="ARBA" id="ARBA00022583"/>
    </source>
</evidence>
<dbReference type="InterPro" id="IPR016187">
    <property type="entry name" value="CTDL_fold"/>
</dbReference>
<accession>A0A8T2IMS8</accession>
<feature type="signal peptide" evidence="13">
    <location>
        <begin position="1"/>
        <end position="25"/>
    </location>
</feature>
<dbReference type="InterPro" id="IPR013806">
    <property type="entry name" value="Kringle-like"/>
</dbReference>
<keyword evidence="8" id="KW-1015">Disulfide bond</keyword>
<dbReference type="SMART" id="SM00458">
    <property type="entry name" value="RICIN"/>
    <property type="match status" value="1"/>
</dbReference>
<dbReference type="SUPFAM" id="SSF57440">
    <property type="entry name" value="Kringle-like"/>
    <property type="match status" value="1"/>
</dbReference>
<gene>
    <name evidence="16" type="ORF">GDO86_016860</name>
</gene>
<dbReference type="FunFam" id="3.10.100.10:FF:000066">
    <property type="entry name" value="Lymphocyte antigen 75"/>
    <property type="match status" value="1"/>
</dbReference>
<dbReference type="SUPFAM" id="SSF56436">
    <property type="entry name" value="C-type lectin-like"/>
    <property type="match status" value="10"/>
</dbReference>
<comment type="subcellular location">
    <subcellularLocation>
        <location evidence="1">Membrane</location>
        <topology evidence="1">Single-pass membrane protein</topology>
    </subcellularLocation>
</comment>
<feature type="domain" description="C-type lectin" evidence="14">
    <location>
        <begin position="1476"/>
        <end position="1587"/>
    </location>
</feature>
<evidence type="ECO:0000256" key="9">
    <source>
        <dbReference type="ARBA" id="ARBA00023170"/>
    </source>
</evidence>
<comment type="caution">
    <text evidence="16">The sequence shown here is derived from an EMBL/GenBank/DDBJ whole genome shotgun (WGS) entry which is preliminary data.</text>
</comment>
<name>A0A8T2IMS8_9PIPI</name>
<evidence type="ECO:0000313" key="16">
    <source>
        <dbReference type="EMBL" id="KAG8432380.1"/>
    </source>
</evidence>
<dbReference type="InterPro" id="IPR000562">
    <property type="entry name" value="FN_type2_dom"/>
</dbReference>
<keyword evidence="7 12" id="KW-0472">Membrane</keyword>
<evidence type="ECO:0000256" key="11">
    <source>
        <dbReference type="PROSITE-ProRule" id="PRU00479"/>
    </source>
</evidence>
<keyword evidence="6 12" id="KW-1133">Transmembrane helix</keyword>
<feature type="domain" description="C-type lectin" evidence="14">
    <location>
        <begin position="1186"/>
        <end position="1296"/>
    </location>
</feature>
<protein>
    <recommendedName>
        <fullName evidence="18">Lymphocyte antigen 75</fullName>
    </recommendedName>
</protein>
<feature type="domain" description="C-type lectin" evidence="14">
    <location>
        <begin position="208"/>
        <end position="324"/>
    </location>
</feature>
<sequence length="1656" mass="190400">MGGIWRTEQLVVVIVGAILCSKATSDTADHVFTIRHEQSNKCLQYHNNQTGIGTCSETNSTLLWKWVSNHRLFHLDTRLCLGVDLYNIQDPLKMVPCNSSLMLWWRCPEGHITGASNYRLSVKGEAVTLNFLSNDTWRRDSTSESICDLPYHVLYTRGGNSHGAACEFPFLRKETWHHGCIREKNDTGDWCATTSNFDTDGKWGYCLKPGNCYQFNMESALTWKEAYTSCRNQGADLLSISSTEELNNIKGYDNLPNLVWIGLNRLDTSGGWQWSDNSPLSFINWNQEISRFSVMDGLSCGALNTDSGQWQNSNCESSFPYICKKKLTNEQTKKEDFWFYTETECEENWIPYNGFCYKLQKKSRWEDANNTCNDEEANLISMHSLADIEMVVTKFQAENEDIWSGFKNEDSPTLFKWSDGTETHFTYWDQIEPNTNINNITNCVSFSGKTGRWHVRSCNESFKFICKKNGTLKNDSMNAAACPQEKGWRRHGHFCYLVDKEEVLSGAKCNLNVTSKFEQEFLNNLIREHGNIEGKYFWTDLRDVNYTGYYQWGTKVGNVDLTYSNWNTHQPASPGGCVAMATGQSLGKWEVKDCKTFKAQSICKKRIGSSEKEEIPANVPSPNPHAVCPDGWHTTHLYCYKLFHHPRILRKRTWEEAEGLCEELGGHILSFTHSDEVEEIKIYINSVVSESRWFWTGLNKRNPTSQGTWEWSDERPEDYDLRDCAAFKVTQDNHLPWGFLWGFLAGMDLYKKAEFYLKPFHCDVALEWVCQIPKGGFKSPEWYTPDLNNSSVIIDGDKFWFVQKSLSYSEAALYCTNNDSELASILSPLAHKAILQLINGQGQVQPQNENLHTDYDYIDCNQRLPFLCQKQNISLLENDTQTTGQLDKECPKNWTAFGNKCYLKIEKHKYLSFSKAKEECESLGGTLPIITSQLQQDFITSLLPDIGTSFWIGLISVNQENPKWVNGHSPSFENFIPYIKGRIRIGPSNPSLQHQCFYIQYYPTLLYPGIWNVTYCTDQQYVALCQKDKGADGNQTKEILSEDADYKGHKYKIIQKNMTWYSALSECNKHNMQLVSITDPYQLAYLTVQVGFLERPMWIGLTSSNDGIHYRWQDGKRVVLSRWSDEEEAGEQCVYINTDGFWKTTSCDVELPGGFCHFKTEDPQKTTTENTLDCPHRIKETPWVPFRNSCYIFLLKHDRWLYSENVDLRFECKSLHPDSYVLSIRDEEESGFVLNQLEVYRDLVKWTWLGIFYDENERRFRWYDKTYVKYSNWRFGRIKVDKDIYLGVMDINGYWDLVQRSRYTTGFQHKTAVVCKIEKGAKEHFNKSLPEKIPFGNITYHVIQKKVTWHEAIKECRKGGGHLASIHSMAQQVTLENIIIDDGFELWIGLSSQEVNPSRFEWSDGSNYDYFPLEFEKLHDIGYCGFLDKKGAWGCKNCMEVLSGAVCYNSISATVVSVTSDPLCPVSLQSGVWVRQKNFCYGFDESLYNYTLYNGERTKGTCSDLDPTSVPLTITDAEENEFVRNYLQSNPFVTNRIWLGLDPTTSDTGLKWLDGSPVKYTNWTQEGPKGQCAVFSTGSGTWQKVSCTSGHARLVCKAPLKSSGNGAAIGFAVFIIILLLVGLIGYFYKTRRSLFSSTIRYRRTEDEMETMFVNMN</sequence>
<evidence type="ECO:0000256" key="1">
    <source>
        <dbReference type="ARBA" id="ARBA00004167"/>
    </source>
</evidence>
<keyword evidence="5" id="KW-0677">Repeat</keyword>
<dbReference type="OrthoDB" id="6153550at2759"/>
<dbReference type="CDD" id="cd00037">
    <property type="entry name" value="CLECT"/>
    <property type="match status" value="8"/>
</dbReference>